<dbReference type="OrthoDB" id="445589at2"/>
<name>A0A4V1ZDY2_9BACT</name>
<keyword evidence="3" id="KW-1003">Cell membrane</keyword>
<evidence type="ECO:0000256" key="1">
    <source>
        <dbReference type="ARBA" id="ARBA00004651"/>
    </source>
</evidence>
<keyword evidence="5 9" id="KW-1133">Transmembrane helix</keyword>
<dbReference type="Pfam" id="PF25539">
    <property type="entry name" value="Bestrophin_2"/>
    <property type="match status" value="1"/>
</dbReference>
<accession>A0A4V1ZDY2</accession>
<dbReference type="Proteomes" id="UP000293162">
    <property type="component" value="Unassembled WGS sequence"/>
</dbReference>
<evidence type="ECO:0000256" key="9">
    <source>
        <dbReference type="SAM" id="Phobius"/>
    </source>
</evidence>
<keyword evidence="7 9" id="KW-0472">Membrane</keyword>
<evidence type="ECO:0000256" key="5">
    <source>
        <dbReference type="ARBA" id="ARBA00022989"/>
    </source>
</evidence>
<evidence type="ECO:0000256" key="7">
    <source>
        <dbReference type="ARBA" id="ARBA00023136"/>
    </source>
</evidence>
<gene>
    <name evidence="10" type="ORF">EWM59_01110</name>
</gene>
<dbReference type="GO" id="GO:0005886">
    <property type="term" value="C:plasma membrane"/>
    <property type="evidence" value="ECO:0007669"/>
    <property type="project" value="UniProtKB-SubCell"/>
</dbReference>
<comment type="similarity">
    <text evidence="8">Belongs to the anion channel-forming bestrophin (TC 1.A.46) family.</text>
</comment>
<keyword evidence="11" id="KW-1185">Reference proteome</keyword>
<feature type="transmembrane region" description="Helical" evidence="9">
    <location>
        <begin position="20"/>
        <end position="37"/>
    </location>
</feature>
<evidence type="ECO:0000256" key="3">
    <source>
        <dbReference type="ARBA" id="ARBA00022475"/>
    </source>
</evidence>
<reference evidence="10 11" key="1">
    <citation type="submission" date="2019-02" db="EMBL/GenBank/DDBJ databases">
        <title>Bacterial novel species Emticicia sp. 17J42-9 isolated from soil.</title>
        <authorList>
            <person name="Jung H.-Y."/>
        </authorList>
    </citation>
    <scope>NUCLEOTIDE SEQUENCE [LARGE SCALE GENOMIC DNA]</scope>
    <source>
        <strain evidence="10 11">17J42-9</strain>
    </source>
</reference>
<dbReference type="AlphaFoldDB" id="A0A4V1ZDY2"/>
<dbReference type="GO" id="GO:0005254">
    <property type="term" value="F:chloride channel activity"/>
    <property type="evidence" value="ECO:0007669"/>
    <property type="project" value="InterPro"/>
</dbReference>
<keyword evidence="6" id="KW-0406">Ion transport</keyword>
<feature type="transmembrane region" description="Helical" evidence="9">
    <location>
        <begin position="43"/>
        <end position="62"/>
    </location>
</feature>
<feature type="transmembrane region" description="Helical" evidence="9">
    <location>
        <begin position="268"/>
        <end position="287"/>
    </location>
</feature>
<dbReference type="PANTHER" id="PTHR33281">
    <property type="entry name" value="UPF0187 PROTEIN YNEE"/>
    <property type="match status" value="1"/>
</dbReference>
<keyword evidence="2" id="KW-0813">Transport</keyword>
<dbReference type="InterPro" id="IPR044669">
    <property type="entry name" value="YneE/VCCN1/2-like"/>
</dbReference>
<evidence type="ECO:0000313" key="11">
    <source>
        <dbReference type="Proteomes" id="UP000293162"/>
    </source>
</evidence>
<comment type="caution">
    <text evidence="10">The sequence shown here is derived from an EMBL/GenBank/DDBJ whole genome shotgun (WGS) entry which is preliminary data.</text>
</comment>
<evidence type="ECO:0000256" key="8">
    <source>
        <dbReference type="ARBA" id="ARBA00034708"/>
    </source>
</evidence>
<evidence type="ECO:0000256" key="6">
    <source>
        <dbReference type="ARBA" id="ARBA00023065"/>
    </source>
</evidence>
<proteinExistence type="inferred from homology"/>
<evidence type="ECO:0000256" key="2">
    <source>
        <dbReference type="ARBA" id="ARBA00022448"/>
    </source>
</evidence>
<dbReference type="PANTHER" id="PTHR33281:SF19">
    <property type="entry name" value="VOLTAGE-DEPENDENT ANION CHANNEL-FORMING PROTEIN YNEE"/>
    <property type="match status" value="1"/>
</dbReference>
<protein>
    <recommendedName>
        <fullName evidence="12">Multidrug transporter</fullName>
    </recommendedName>
</protein>
<dbReference type="EMBL" id="SEWF01000001">
    <property type="protein sequence ID" value="RYU97750.1"/>
    <property type="molecule type" value="Genomic_DNA"/>
</dbReference>
<evidence type="ECO:0000256" key="4">
    <source>
        <dbReference type="ARBA" id="ARBA00022692"/>
    </source>
</evidence>
<sequence>MIVRKNITLKGILEFAGHHLWWLISYMLIVSLLYKVIGWRWISIPWLPVSLIGTAVAFYVGFKNNQSYDRIWEARKIWGAIVNSSRSWGAMVDAFVRNNQLPDNEIRHIKTRLIYRHIAWLYILREQLLVPTPWEHVSLNHLFRRIAVQRIQKGGLGLFKDYLTENQKKKYFAEAGQWESAANKATQIIRLQSLLLADLEEKDCLHMRKQLDMQKVLGDFYDHQGRAERIKRFPLPRQYANLSFIFNCIFIFLLPLGIVAEFAKLGEAGVWLMIPFGTLVGWIYVVMELIGDYSENPFEGFGTDVPMLSICRTIEIDLLQMLGETDLPKPIQAVNDVLM</sequence>
<evidence type="ECO:0000313" key="10">
    <source>
        <dbReference type="EMBL" id="RYU97750.1"/>
    </source>
</evidence>
<comment type="subcellular location">
    <subcellularLocation>
        <location evidence="1">Cell membrane</location>
        <topology evidence="1">Multi-pass membrane protein</topology>
    </subcellularLocation>
</comment>
<keyword evidence="4 9" id="KW-0812">Transmembrane</keyword>
<feature type="transmembrane region" description="Helical" evidence="9">
    <location>
        <begin position="239"/>
        <end position="262"/>
    </location>
</feature>
<organism evidence="10 11">
    <name type="scientific">Emticicia agri</name>
    <dbReference type="NCBI Taxonomy" id="2492393"/>
    <lineage>
        <taxon>Bacteria</taxon>
        <taxon>Pseudomonadati</taxon>
        <taxon>Bacteroidota</taxon>
        <taxon>Cytophagia</taxon>
        <taxon>Cytophagales</taxon>
        <taxon>Leadbetterellaceae</taxon>
        <taxon>Emticicia</taxon>
    </lineage>
</organism>
<evidence type="ECO:0008006" key="12">
    <source>
        <dbReference type="Google" id="ProtNLM"/>
    </source>
</evidence>
<dbReference type="RefSeq" id="WP_130019094.1">
    <property type="nucleotide sequence ID" value="NZ_SEWF01000001.1"/>
</dbReference>